<dbReference type="Gene3D" id="2.40.10.230">
    <property type="entry name" value="Probable tRNA pseudouridine synthase domain"/>
    <property type="match status" value="1"/>
</dbReference>
<dbReference type="GO" id="GO:0006364">
    <property type="term" value="P:rRNA processing"/>
    <property type="evidence" value="ECO:0007669"/>
    <property type="project" value="UniProtKB-KW"/>
</dbReference>
<dbReference type="InterPro" id="IPR009000">
    <property type="entry name" value="Transl_B-barrel_sf"/>
</dbReference>
<dbReference type="Proteomes" id="UP000605846">
    <property type="component" value="Unassembled WGS sequence"/>
</dbReference>
<keyword evidence="7" id="KW-0694">RNA-binding</keyword>
<name>A0A8H7BIC5_9FUNG</name>
<protein>
    <recommendedName>
        <fullName evidence="3">H/ACA ribonucleoprotein complex non-core subunit NAF1</fullName>
    </recommendedName>
</protein>
<sequence>MGSGTTLSSDNAAIGQDVPTPMIPQNGPEGVADKHDVTTTSATETDLCTVSSDPAVESQTPQLDDQEPAIVFQTIEEGTKSTTEANIDAAIANGENAEAGYQSSDLELSSDNEDDDSSSSSESSEDESDEAPEQEKQKVVPMEDEEEGFTSNDILRTVHEITEFHIERPTCEISSETALVPVGEIFRVIDKVIVVQSYGANDRPVLDMGSLFVYDDREIMGEVFETFGPIVRPFYSVRYNSSDEIDAKRAVIGAKVYYVPSYQKTQIVEVEKLKMMKGTDASNIYDEEPDEDELEFSDDEAEMEYKKSRKRKIREGACERGKGTRKRNKPASADDDFGAALAAYENSDSTCPPRQIQSYADISEGQYPQPQPQRFQRPAYNYPDRPIQHNHEGNPPYKPSQQQHENRNHPTNSRYQTPAELVSALVNSFGGNLPSHSEIAHVQESSLSSPSSSSPAPAPASAFARARQSIRALFAKPPPPSTSEGE</sequence>
<dbReference type="Pfam" id="PF04410">
    <property type="entry name" value="Gar1"/>
    <property type="match status" value="1"/>
</dbReference>
<feature type="region of interest" description="Disordered" evidence="9">
    <location>
        <begin position="1"/>
        <end position="68"/>
    </location>
</feature>
<gene>
    <name evidence="10" type="ORF">EC973_004348</name>
</gene>
<comment type="caution">
    <text evidence="10">The sequence shown here is derived from an EMBL/GenBank/DDBJ whole genome shotgun (WGS) entry which is preliminary data.</text>
</comment>
<feature type="compositionally biased region" description="Low complexity" evidence="9">
    <location>
        <begin position="445"/>
        <end position="462"/>
    </location>
</feature>
<dbReference type="EMBL" id="JABAYA010000247">
    <property type="protein sequence ID" value="KAF7721627.1"/>
    <property type="molecule type" value="Genomic_DNA"/>
</dbReference>
<organism evidence="10 11">
    <name type="scientific">Apophysomyces ossiformis</name>
    <dbReference type="NCBI Taxonomy" id="679940"/>
    <lineage>
        <taxon>Eukaryota</taxon>
        <taxon>Fungi</taxon>
        <taxon>Fungi incertae sedis</taxon>
        <taxon>Mucoromycota</taxon>
        <taxon>Mucoromycotina</taxon>
        <taxon>Mucoromycetes</taxon>
        <taxon>Mucorales</taxon>
        <taxon>Mucorineae</taxon>
        <taxon>Mucoraceae</taxon>
        <taxon>Apophysomyces</taxon>
    </lineage>
</organism>
<evidence type="ECO:0000256" key="6">
    <source>
        <dbReference type="ARBA" id="ARBA00022553"/>
    </source>
</evidence>
<comment type="subcellular location">
    <subcellularLocation>
        <location evidence="1">Nucleus</location>
    </subcellularLocation>
</comment>
<dbReference type="AlphaFoldDB" id="A0A8H7BIC5"/>
<feature type="region of interest" description="Disordered" evidence="9">
    <location>
        <begin position="96"/>
        <end position="149"/>
    </location>
</feature>
<feature type="compositionally biased region" description="Polar residues" evidence="9">
    <location>
        <begin position="38"/>
        <end position="63"/>
    </location>
</feature>
<evidence type="ECO:0000313" key="10">
    <source>
        <dbReference type="EMBL" id="KAF7721627.1"/>
    </source>
</evidence>
<feature type="compositionally biased region" description="Polar residues" evidence="9">
    <location>
        <begin position="346"/>
        <end position="360"/>
    </location>
</feature>
<dbReference type="OrthoDB" id="21550at2759"/>
<dbReference type="InterPro" id="IPR038664">
    <property type="entry name" value="Gar1/Naf1_Cbf5-bd_sf"/>
</dbReference>
<dbReference type="InterPro" id="IPR040309">
    <property type="entry name" value="Naf1"/>
</dbReference>
<feature type="compositionally biased region" description="Pro residues" evidence="9">
    <location>
        <begin position="476"/>
        <end position="486"/>
    </location>
</feature>
<dbReference type="SUPFAM" id="SSF50447">
    <property type="entry name" value="Translation proteins"/>
    <property type="match status" value="1"/>
</dbReference>
<keyword evidence="4" id="KW-0690">Ribosome biogenesis</keyword>
<feature type="region of interest" description="Disordered" evidence="9">
    <location>
        <begin position="307"/>
        <end position="486"/>
    </location>
</feature>
<feature type="compositionally biased region" description="Acidic residues" evidence="9">
    <location>
        <begin position="108"/>
        <end position="132"/>
    </location>
</feature>
<feature type="compositionally biased region" description="Low complexity" evidence="9">
    <location>
        <begin position="96"/>
        <end position="107"/>
    </location>
</feature>
<evidence type="ECO:0000256" key="8">
    <source>
        <dbReference type="ARBA" id="ARBA00023242"/>
    </source>
</evidence>
<dbReference type="GO" id="GO:0003723">
    <property type="term" value="F:RNA binding"/>
    <property type="evidence" value="ECO:0007669"/>
    <property type="project" value="UniProtKB-KW"/>
</dbReference>
<evidence type="ECO:0000256" key="3">
    <source>
        <dbReference type="ARBA" id="ARBA00021438"/>
    </source>
</evidence>
<evidence type="ECO:0000256" key="4">
    <source>
        <dbReference type="ARBA" id="ARBA00022517"/>
    </source>
</evidence>
<dbReference type="GO" id="GO:0000493">
    <property type="term" value="P:box H/ACA snoRNP assembly"/>
    <property type="evidence" value="ECO:0007669"/>
    <property type="project" value="InterPro"/>
</dbReference>
<evidence type="ECO:0000313" key="11">
    <source>
        <dbReference type="Proteomes" id="UP000605846"/>
    </source>
</evidence>
<dbReference type="GO" id="GO:0001522">
    <property type="term" value="P:pseudouridine synthesis"/>
    <property type="evidence" value="ECO:0007669"/>
    <property type="project" value="InterPro"/>
</dbReference>
<keyword evidence="5" id="KW-0698">rRNA processing</keyword>
<dbReference type="PANTHER" id="PTHR31633:SF1">
    <property type="entry name" value="H_ACA RIBONUCLEOPROTEIN COMPLEX NON-CORE SUBUNIT NAF1"/>
    <property type="match status" value="1"/>
</dbReference>
<reference evidence="10" key="1">
    <citation type="submission" date="2020-01" db="EMBL/GenBank/DDBJ databases">
        <title>Genome Sequencing of Three Apophysomyces-Like Fungal Strains Confirms a Novel Fungal Genus in the Mucoromycota with divergent Burkholderia-like Endosymbiotic Bacteria.</title>
        <authorList>
            <person name="Stajich J.E."/>
            <person name="Macias A.M."/>
            <person name="Carter-House D."/>
            <person name="Lovett B."/>
            <person name="Kasson L.R."/>
            <person name="Berry K."/>
            <person name="Grigoriev I."/>
            <person name="Chang Y."/>
            <person name="Spatafora J."/>
            <person name="Kasson M.T."/>
        </authorList>
    </citation>
    <scope>NUCLEOTIDE SEQUENCE</scope>
    <source>
        <strain evidence="10">NRRL A-21654</strain>
    </source>
</reference>
<evidence type="ECO:0000256" key="1">
    <source>
        <dbReference type="ARBA" id="ARBA00004123"/>
    </source>
</evidence>
<keyword evidence="6" id="KW-0597">Phosphoprotein</keyword>
<dbReference type="GO" id="GO:0005732">
    <property type="term" value="C:sno(s)RNA-containing ribonucleoprotein complex"/>
    <property type="evidence" value="ECO:0007669"/>
    <property type="project" value="InterPro"/>
</dbReference>
<feature type="compositionally biased region" description="Polar residues" evidence="9">
    <location>
        <begin position="1"/>
        <end position="11"/>
    </location>
</feature>
<keyword evidence="8" id="KW-0539">Nucleus</keyword>
<accession>A0A8H7BIC5</accession>
<evidence type="ECO:0000256" key="5">
    <source>
        <dbReference type="ARBA" id="ARBA00022552"/>
    </source>
</evidence>
<evidence type="ECO:0000256" key="2">
    <source>
        <dbReference type="ARBA" id="ARBA00009801"/>
    </source>
</evidence>
<evidence type="ECO:0000256" key="7">
    <source>
        <dbReference type="ARBA" id="ARBA00022884"/>
    </source>
</evidence>
<feature type="compositionally biased region" description="Polar residues" evidence="9">
    <location>
        <begin position="399"/>
        <end position="416"/>
    </location>
</feature>
<keyword evidence="11" id="KW-1185">Reference proteome</keyword>
<comment type="similarity">
    <text evidence="2">Belongs to the NAF1 family.</text>
</comment>
<dbReference type="GO" id="GO:0005634">
    <property type="term" value="C:nucleus"/>
    <property type="evidence" value="ECO:0007669"/>
    <property type="project" value="UniProtKB-SubCell"/>
</dbReference>
<proteinExistence type="inferred from homology"/>
<evidence type="ECO:0000256" key="9">
    <source>
        <dbReference type="SAM" id="MobiDB-lite"/>
    </source>
</evidence>
<dbReference type="InterPro" id="IPR007504">
    <property type="entry name" value="H/ACA_rnp_Gar1/Naf1"/>
</dbReference>
<dbReference type="PANTHER" id="PTHR31633">
    <property type="entry name" value="H/ACA RIBONUCLEOPROTEIN COMPLEX NON-CORE SUBUNIT NAF1"/>
    <property type="match status" value="1"/>
</dbReference>